<organism evidence="1">
    <name type="scientific">hydrothermal vent metagenome</name>
    <dbReference type="NCBI Taxonomy" id="652676"/>
    <lineage>
        <taxon>unclassified sequences</taxon>
        <taxon>metagenomes</taxon>
        <taxon>ecological metagenomes</taxon>
    </lineage>
</organism>
<proteinExistence type="predicted"/>
<accession>A0A3B0SET7</accession>
<dbReference type="AlphaFoldDB" id="A0A3B0SET7"/>
<gene>
    <name evidence="1" type="ORF">MNBD_ALPHA05-1689</name>
</gene>
<feature type="non-terminal residue" evidence="1">
    <location>
        <position position="63"/>
    </location>
</feature>
<evidence type="ECO:0008006" key="2">
    <source>
        <dbReference type="Google" id="ProtNLM"/>
    </source>
</evidence>
<name>A0A3B0SET7_9ZZZZ</name>
<dbReference type="EMBL" id="UOEH01000448">
    <property type="protein sequence ID" value="VAW04771.1"/>
    <property type="molecule type" value="Genomic_DNA"/>
</dbReference>
<evidence type="ECO:0000313" key="1">
    <source>
        <dbReference type="EMBL" id="VAW04771.1"/>
    </source>
</evidence>
<protein>
    <recommendedName>
        <fullName evidence="2">Membrane dipeptidase</fullName>
    </recommendedName>
</protein>
<sequence>MTKRFAAALLALVPTFAFAAPSERAVELAHRYIIIDGHIDGPSTIANDGADIGAGEKTIDFDY</sequence>
<reference evidence="1" key="1">
    <citation type="submission" date="2018-06" db="EMBL/GenBank/DDBJ databases">
        <authorList>
            <person name="Zhirakovskaya E."/>
        </authorList>
    </citation>
    <scope>NUCLEOTIDE SEQUENCE</scope>
</reference>